<dbReference type="RefSeq" id="WP_103972127.1">
    <property type="nucleotide sequence ID" value="NZ_CAKLIN010000015.1"/>
</dbReference>
<organism evidence="1 2">
    <name type="scientific">Pectobacterium versatile</name>
    <dbReference type="NCBI Taxonomy" id="2488639"/>
    <lineage>
        <taxon>Bacteria</taxon>
        <taxon>Pseudomonadati</taxon>
        <taxon>Pseudomonadota</taxon>
        <taxon>Gammaproteobacteria</taxon>
        <taxon>Enterobacterales</taxon>
        <taxon>Pectobacteriaceae</taxon>
        <taxon>Pectobacterium</taxon>
    </lineage>
</organism>
<evidence type="ECO:0000313" key="1">
    <source>
        <dbReference type="EMBL" id="QPK16244.1"/>
    </source>
</evidence>
<accession>A0A7T0EQY8</accession>
<name>A0A7T0EQY8_9GAMM</name>
<dbReference type="EMBL" id="CP065030">
    <property type="protein sequence ID" value="QPK16244.1"/>
    <property type="molecule type" value="Genomic_DNA"/>
</dbReference>
<dbReference type="Proteomes" id="UP000237284">
    <property type="component" value="Chromosome"/>
</dbReference>
<gene>
    <name evidence="1" type="ORF">F131LOC_002255</name>
</gene>
<protein>
    <submittedName>
        <fullName evidence="1">Uncharacterized protein</fullName>
    </submittedName>
</protein>
<reference evidence="1 2" key="1">
    <citation type="submission" date="2020-11" db="EMBL/GenBank/DDBJ databases">
        <title>Complete genome sequence of Pectobacterium versatile F131.</title>
        <authorList>
            <person name="Shirshikov F.V."/>
            <person name="Miroshnikov K."/>
            <person name="Toshakov S.V."/>
            <person name="Kabanova A.P."/>
            <person name="Barannik A.P."/>
            <person name="Shneider M."/>
            <person name="Ignatov A.N."/>
            <person name="Miroshnikov K.A."/>
            <person name="Mikhailova Y.V."/>
            <person name="Shelenkov A."/>
            <person name="Yanushevich Y.G."/>
            <person name="Evseev P.V."/>
        </authorList>
    </citation>
    <scope>NUCLEOTIDE SEQUENCE [LARGE SCALE GENOMIC DNA]</scope>
    <source>
        <strain evidence="1 2">F131</strain>
    </source>
</reference>
<proteinExistence type="predicted"/>
<evidence type="ECO:0000313" key="2">
    <source>
        <dbReference type="Proteomes" id="UP000237284"/>
    </source>
</evidence>
<dbReference type="AlphaFoldDB" id="A0A7T0EQY8"/>
<sequence length="158" mass="17658">MTVQFTIYPERHLFESCGNEKRGMMMSAFFNEIDRLSPRELQRYASACLQAYCNAKLIQHPSIGALIAHLNHYPESGSLAEWERKGALLPLNGRGDDIPQDLILSISPQDIETFSYLVDVVVEVGIVDMYGAPTTLPAEFVTKIALILSKNNIDLPEC</sequence>